<dbReference type="PANTHER" id="PTHR10788:SF106">
    <property type="entry name" value="BCDNA.GH08860"/>
    <property type="match status" value="1"/>
</dbReference>
<comment type="similarity">
    <text evidence="1">Belongs to the glycosyltransferase 20 family.</text>
</comment>
<dbReference type="CDD" id="cd03788">
    <property type="entry name" value="GT20_TPS"/>
    <property type="match status" value="1"/>
</dbReference>
<dbReference type="GO" id="GO:0003825">
    <property type="term" value="F:alpha,alpha-trehalose-phosphate synthase (UDP-forming) activity"/>
    <property type="evidence" value="ECO:0007669"/>
    <property type="project" value="TreeGrafter"/>
</dbReference>
<dbReference type="InterPro" id="IPR001830">
    <property type="entry name" value="Glyco_trans_20"/>
</dbReference>
<dbReference type="AlphaFoldDB" id="A0A9X2A4B0"/>
<organism evidence="2 3">
    <name type="scientific">Christiangramia crocea</name>
    <dbReference type="NCBI Taxonomy" id="2904124"/>
    <lineage>
        <taxon>Bacteria</taxon>
        <taxon>Pseudomonadati</taxon>
        <taxon>Bacteroidota</taxon>
        <taxon>Flavobacteriia</taxon>
        <taxon>Flavobacteriales</taxon>
        <taxon>Flavobacteriaceae</taxon>
        <taxon>Christiangramia</taxon>
    </lineage>
</organism>
<evidence type="ECO:0000256" key="1">
    <source>
        <dbReference type="ARBA" id="ARBA00008799"/>
    </source>
</evidence>
<gene>
    <name evidence="2" type="ORF">LU635_01780</name>
</gene>
<dbReference type="Pfam" id="PF00982">
    <property type="entry name" value="Glyco_transf_20"/>
    <property type="match status" value="1"/>
</dbReference>
<dbReference type="RefSeq" id="WP_240095572.1">
    <property type="nucleotide sequence ID" value="NZ_JAJSON010000007.1"/>
</dbReference>
<accession>A0A9X2A4B0</accession>
<dbReference type="NCBIfam" id="NF011071">
    <property type="entry name" value="PRK14501.1"/>
    <property type="match status" value="1"/>
</dbReference>
<dbReference type="GO" id="GO:0005829">
    <property type="term" value="C:cytosol"/>
    <property type="evidence" value="ECO:0007669"/>
    <property type="project" value="TreeGrafter"/>
</dbReference>
<comment type="caution">
    <text evidence="2">The sequence shown here is derived from an EMBL/GenBank/DDBJ whole genome shotgun (WGS) entry which is preliminary data.</text>
</comment>
<dbReference type="EMBL" id="JAJSON010000007">
    <property type="protein sequence ID" value="MCG9970350.1"/>
    <property type="molecule type" value="Genomic_DNA"/>
</dbReference>
<reference evidence="2" key="1">
    <citation type="submission" date="2021-12" db="EMBL/GenBank/DDBJ databases">
        <title>Description of Gramella crocea sp. nov., a new bacterium isolated from activated sludge.</title>
        <authorList>
            <person name="Zhang X."/>
        </authorList>
    </citation>
    <scope>NUCLEOTIDE SEQUENCE</scope>
    <source>
        <strain evidence="2">YB25</strain>
    </source>
</reference>
<dbReference type="Proteomes" id="UP001139344">
    <property type="component" value="Unassembled WGS sequence"/>
</dbReference>
<evidence type="ECO:0000313" key="3">
    <source>
        <dbReference type="Proteomes" id="UP001139344"/>
    </source>
</evidence>
<dbReference type="GO" id="GO:0004805">
    <property type="term" value="F:trehalose-phosphatase activity"/>
    <property type="evidence" value="ECO:0007669"/>
    <property type="project" value="TreeGrafter"/>
</dbReference>
<keyword evidence="3" id="KW-1185">Reference proteome</keyword>
<evidence type="ECO:0000313" key="2">
    <source>
        <dbReference type="EMBL" id="MCG9970350.1"/>
    </source>
</evidence>
<name>A0A9X2A4B0_9FLAO</name>
<proteinExistence type="inferred from homology"/>
<dbReference type="GO" id="GO:0005992">
    <property type="term" value="P:trehalose biosynthetic process"/>
    <property type="evidence" value="ECO:0007669"/>
    <property type="project" value="InterPro"/>
</dbReference>
<protein>
    <submittedName>
        <fullName evidence="2">Bifunctional alpha,alpha-trehalose-phosphate synthase (UDP-forming)/trehalose-phosphatase</fullName>
    </submittedName>
</protein>
<dbReference type="SUPFAM" id="SSF53756">
    <property type="entry name" value="UDP-Glycosyltransferase/glycogen phosphorylase"/>
    <property type="match status" value="1"/>
</dbReference>
<dbReference type="Gene3D" id="3.40.50.2000">
    <property type="entry name" value="Glycogen Phosphorylase B"/>
    <property type="match status" value="2"/>
</dbReference>
<sequence>MNKLIIVSNRLPVKAIPRGNSFHLVPTEGGLSTGLKSSSGSDSEECWIGWPGISNREQPVKDELNKQLEQLHLHPVFLSEKDKKNYYEGFSNCTIWPLFHYFPCYTHFDDVEWESYQKVNDQFCMEVLKIAEDNDTVWVHDYHLMLLPALLKKKKPSLKVGFFLHIPFPSYEIFRMLPWASQILDGISSADLIGFHTEAYRKYFHECQEKIRKSGDNISTPRNTGVFPMSINFDKFNKTSKSPEIKAIERKYRMRFKDQKIILSVDRLDYTKGILHRLYAFERFLEQNPKYVGNVKLVMLVVPSRTNVGNYRELKNHLEGELGRINGRFSHFGNIPIHYFYRSLPFNELVGLYKAADIALVTPLRDGMNLVAKEYVATKGKGKGVLILSKFAGAAYELNAAIKVNPFDENAMAQAIKEAVEQDEAEQEKRMRAMRRTIKINNVDHWKFSFLNRLNGINSRKAPPKQTGRVIIRHTYRKRAVT</sequence>
<dbReference type="PANTHER" id="PTHR10788">
    <property type="entry name" value="TREHALOSE-6-PHOSPHATE SYNTHASE"/>
    <property type="match status" value="1"/>
</dbReference>